<sequence>MHTLGPLQTIDALVNPSAKLPQPSATVAWQASNCLKVQKFKGAVTSRELRNTTWLHPPTASRERLPMRISLQRCVRNSSELTLAQPTPPAASTRGFSWLKAQEFRAFGEQHGQSHIPILGTRPMSSSQRLCGAMRREAEVWHGGDSE</sequence>
<protein>
    <submittedName>
        <fullName evidence="1">Uncharacterized protein</fullName>
    </submittedName>
</protein>
<evidence type="ECO:0000313" key="2">
    <source>
        <dbReference type="Proteomes" id="UP001178507"/>
    </source>
</evidence>
<dbReference type="EMBL" id="CAUJNA010001424">
    <property type="protein sequence ID" value="CAJ1386822.1"/>
    <property type="molecule type" value="Genomic_DNA"/>
</dbReference>
<gene>
    <name evidence="1" type="ORF">EVOR1521_LOCUS13015</name>
</gene>
<organism evidence="1 2">
    <name type="scientific">Effrenium voratum</name>
    <dbReference type="NCBI Taxonomy" id="2562239"/>
    <lineage>
        <taxon>Eukaryota</taxon>
        <taxon>Sar</taxon>
        <taxon>Alveolata</taxon>
        <taxon>Dinophyceae</taxon>
        <taxon>Suessiales</taxon>
        <taxon>Symbiodiniaceae</taxon>
        <taxon>Effrenium</taxon>
    </lineage>
</organism>
<dbReference type="Proteomes" id="UP001178507">
    <property type="component" value="Unassembled WGS sequence"/>
</dbReference>
<comment type="caution">
    <text evidence="1">The sequence shown here is derived from an EMBL/GenBank/DDBJ whole genome shotgun (WGS) entry which is preliminary data.</text>
</comment>
<reference evidence="1" key="1">
    <citation type="submission" date="2023-08" db="EMBL/GenBank/DDBJ databases">
        <authorList>
            <person name="Chen Y."/>
            <person name="Shah S."/>
            <person name="Dougan E. K."/>
            <person name="Thang M."/>
            <person name="Chan C."/>
        </authorList>
    </citation>
    <scope>NUCLEOTIDE SEQUENCE</scope>
</reference>
<name>A0AA36N116_9DINO</name>
<accession>A0AA36N116</accession>
<dbReference type="AlphaFoldDB" id="A0AA36N116"/>
<evidence type="ECO:0000313" key="1">
    <source>
        <dbReference type="EMBL" id="CAJ1386822.1"/>
    </source>
</evidence>
<keyword evidence="2" id="KW-1185">Reference proteome</keyword>
<proteinExistence type="predicted"/>